<evidence type="ECO:0000313" key="6">
    <source>
        <dbReference type="Proteomes" id="UP000785679"/>
    </source>
</evidence>
<feature type="domain" description="EF-hand" evidence="4">
    <location>
        <begin position="146"/>
        <end position="181"/>
    </location>
</feature>
<dbReference type="InterPro" id="IPR011992">
    <property type="entry name" value="EF-hand-dom_pair"/>
</dbReference>
<keyword evidence="6" id="KW-1185">Reference proteome</keyword>
<organism evidence="5 6">
    <name type="scientific">Halteria grandinella</name>
    <dbReference type="NCBI Taxonomy" id="5974"/>
    <lineage>
        <taxon>Eukaryota</taxon>
        <taxon>Sar</taxon>
        <taxon>Alveolata</taxon>
        <taxon>Ciliophora</taxon>
        <taxon>Intramacronucleata</taxon>
        <taxon>Spirotrichea</taxon>
        <taxon>Stichotrichia</taxon>
        <taxon>Sporadotrichida</taxon>
        <taxon>Halteriidae</taxon>
        <taxon>Halteria</taxon>
    </lineage>
</organism>
<evidence type="ECO:0000313" key="5">
    <source>
        <dbReference type="EMBL" id="TNV72901.1"/>
    </source>
</evidence>
<proteinExistence type="predicted"/>
<name>A0A8J8NDC5_HALGN</name>
<dbReference type="EMBL" id="RRYP01020516">
    <property type="protein sequence ID" value="TNV72901.1"/>
    <property type="molecule type" value="Genomic_DNA"/>
</dbReference>
<dbReference type="AlphaFoldDB" id="A0A8J8NDC5"/>
<protein>
    <recommendedName>
        <fullName evidence="4">EF-hand domain-containing protein</fullName>
    </recommendedName>
</protein>
<dbReference type="OrthoDB" id="26525at2759"/>
<dbReference type="CDD" id="cd00051">
    <property type="entry name" value="EFh"/>
    <property type="match status" value="2"/>
</dbReference>
<dbReference type="InterPro" id="IPR002048">
    <property type="entry name" value="EF_hand_dom"/>
</dbReference>
<dbReference type="SMART" id="SM00054">
    <property type="entry name" value="EFh"/>
    <property type="match status" value="3"/>
</dbReference>
<dbReference type="InterPro" id="IPR050145">
    <property type="entry name" value="Centrin_CML-like"/>
</dbReference>
<dbReference type="SUPFAM" id="SSF47473">
    <property type="entry name" value="EF-hand"/>
    <property type="match status" value="1"/>
</dbReference>
<dbReference type="Gene3D" id="1.10.238.10">
    <property type="entry name" value="EF-hand"/>
    <property type="match status" value="2"/>
</dbReference>
<feature type="domain" description="EF-hand" evidence="4">
    <location>
        <begin position="110"/>
        <end position="145"/>
    </location>
</feature>
<evidence type="ECO:0000256" key="2">
    <source>
        <dbReference type="ARBA" id="ARBA00022837"/>
    </source>
</evidence>
<comment type="caution">
    <text evidence="5">The sequence shown here is derived from an EMBL/GenBank/DDBJ whole genome shotgun (WGS) entry which is preliminary data.</text>
</comment>
<gene>
    <name evidence="5" type="ORF">FGO68_gene9346</name>
</gene>
<accession>A0A8J8NDC5</accession>
<reference evidence="5" key="1">
    <citation type="submission" date="2019-06" db="EMBL/GenBank/DDBJ databases">
        <authorList>
            <person name="Zheng W."/>
        </authorList>
    </citation>
    <scope>NUCLEOTIDE SEQUENCE</scope>
    <source>
        <strain evidence="5">QDHG01</strain>
    </source>
</reference>
<evidence type="ECO:0000256" key="3">
    <source>
        <dbReference type="SAM" id="MobiDB-lite"/>
    </source>
</evidence>
<keyword evidence="1" id="KW-0677">Repeat</keyword>
<feature type="domain" description="EF-hand" evidence="4">
    <location>
        <begin position="36"/>
        <end position="71"/>
    </location>
</feature>
<dbReference type="FunFam" id="1.10.238.10:FF:000003">
    <property type="entry name" value="Calmodulin A"/>
    <property type="match status" value="1"/>
</dbReference>
<evidence type="ECO:0000256" key="1">
    <source>
        <dbReference type="ARBA" id="ARBA00022737"/>
    </source>
</evidence>
<keyword evidence="2" id="KW-0106">Calcium</keyword>
<evidence type="ECO:0000259" key="4">
    <source>
        <dbReference type="PROSITE" id="PS50222"/>
    </source>
</evidence>
<feature type="compositionally biased region" description="Acidic residues" evidence="3">
    <location>
        <begin position="183"/>
        <end position="200"/>
    </location>
</feature>
<dbReference type="PANTHER" id="PTHR23050">
    <property type="entry name" value="CALCIUM BINDING PROTEIN"/>
    <property type="match status" value="1"/>
</dbReference>
<dbReference type="Pfam" id="PF13499">
    <property type="entry name" value="EF-hand_7"/>
    <property type="match status" value="2"/>
</dbReference>
<sequence>MATFLTSKPHQIQSRAYTGHIRAIIQKGKPLQIDEEQLEELKEAFHLFDTQHSGQIDPREFKAAMRALGYEFKKQDVIACFHELEKDAIGGRLNFEEFLRVVGPRLRDKNSREEIFKIFKLFDEDNTGRISFKNLRKIAAEVGESIGDEELREMIGEADRTGDGLITFEDFYRVMRKRHDDPLGEFDSDDEEEEEEEGYY</sequence>
<dbReference type="PROSITE" id="PS50222">
    <property type="entry name" value="EF_HAND_2"/>
    <property type="match status" value="3"/>
</dbReference>
<dbReference type="Proteomes" id="UP000785679">
    <property type="component" value="Unassembled WGS sequence"/>
</dbReference>
<feature type="region of interest" description="Disordered" evidence="3">
    <location>
        <begin position="181"/>
        <end position="200"/>
    </location>
</feature>
<dbReference type="GO" id="GO:0005509">
    <property type="term" value="F:calcium ion binding"/>
    <property type="evidence" value="ECO:0007669"/>
    <property type="project" value="InterPro"/>
</dbReference>